<proteinExistence type="predicted"/>
<evidence type="ECO:0000313" key="9">
    <source>
        <dbReference type="Proteomes" id="UP000199582"/>
    </source>
</evidence>
<dbReference type="Proteomes" id="UP000199582">
    <property type="component" value="Unassembled WGS sequence"/>
</dbReference>
<comment type="subcellular location">
    <subcellularLocation>
        <location evidence="1">Cell membrane</location>
        <topology evidence="1">Multi-pass membrane protein</topology>
    </subcellularLocation>
</comment>
<evidence type="ECO:0000259" key="7">
    <source>
        <dbReference type="Pfam" id="PF00482"/>
    </source>
</evidence>
<dbReference type="InterPro" id="IPR018076">
    <property type="entry name" value="T2SS_GspF_dom"/>
</dbReference>
<keyword evidence="3 6" id="KW-0812">Transmembrane</keyword>
<evidence type="ECO:0000256" key="1">
    <source>
        <dbReference type="ARBA" id="ARBA00004651"/>
    </source>
</evidence>
<dbReference type="PANTHER" id="PTHR35007:SF2">
    <property type="entry name" value="PILUS ASSEMBLE PROTEIN"/>
    <property type="match status" value="1"/>
</dbReference>
<keyword evidence="5 6" id="KW-0472">Membrane</keyword>
<dbReference type="GO" id="GO:0005886">
    <property type="term" value="C:plasma membrane"/>
    <property type="evidence" value="ECO:0007669"/>
    <property type="project" value="UniProtKB-SubCell"/>
</dbReference>
<feature type="transmembrane region" description="Helical" evidence="6">
    <location>
        <begin position="106"/>
        <end position="126"/>
    </location>
</feature>
<evidence type="ECO:0000256" key="6">
    <source>
        <dbReference type="SAM" id="Phobius"/>
    </source>
</evidence>
<feature type="domain" description="Type II secretion system protein GspF" evidence="7">
    <location>
        <begin position="186"/>
        <end position="314"/>
    </location>
</feature>
<dbReference type="OrthoDB" id="9810662at2"/>
<evidence type="ECO:0000256" key="3">
    <source>
        <dbReference type="ARBA" id="ARBA00022692"/>
    </source>
</evidence>
<feature type="transmembrane region" description="Helical" evidence="6">
    <location>
        <begin position="295"/>
        <end position="322"/>
    </location>
</feature>
<evidence type="ECO:0000256" key="5">
    <source>
        <dbReference type="ARBA" id="ARBA00023136"/>
    </source>
</evidence>
<reference evidence="8 9" key="1">
    <citation type="submission" date="2016-10" db="EMBL/GenBank/DDBJ databases">
        <authorList>
            <person name="de Groot N.N."/>
        </authorList>
    </citation>
    <scope>NUCLEOTIDE SEQUENCE [LARGE SCALE GENOMIC DNA]</scope>
    <source>
        <strain evidence="8 9">DSM 100674</strain>
    </source>
</reference>
<feature type="transmembrane region" description="Helical" evidence="6">
    <location>
        <begin position="20"/>
        <end position="39"/>
    </location>
</feature>
<keyword evidence="9" id="KW-1185">Reference proteome</keyword>
<evidence type="ECO:0000256" key="4">
    <source>
        <dbReference type="ARBA" id="ARBA00022989"/>
    </source>
</evidence>
<accession>A0A1H7N6D1</accession>
<name>A0A1H7N6D1_9RHOB</name>
<dbReference type="RefSeq" id="WP_093034446.1">
    <property type="nucleotide sequence ID" value="NZ_FOAG01000004.1"/>
</dbReference>
<dbReference type="EMBL" id="FOAG01000004">
    <property type="protein sequence ID" value="SEL18974.1"/>
    <property type="molecule type" value="Genomic_DNA"/>
</dbReference>
<sequence>MFNIFTRISETTGVEPQMLIAAGVFLGAFLVFLSLVMTFRERAGARTLQRMSAAGDATAGLFVAPESDPSSIAKAFLPTKRRERAKVRRDLAHAGFTGPNAVIKYYMIRVGIGLLLPAALAAMILMRDQLPIPSSIDIQLSKIGPRQMMIGLGIMILIGFYGPAIWLSARATERRERIEQNFPNALDLLQVSVESGLGFDAALSRVATELSVAAPDLSYEFDTAQREILAGRDRDAAYQDMAERLGIEEAFAFVNVVLQSMRFGTSMGQALLAYSADMRQRREIRAQEKANKLPVYMSAVMASLMMPSLLIVTIGPVVLRYISTFN</sequence>
<evidence type="ECO:0000313" key="8">
    <source>
        <dbReference type="EMBL" id="SEL18974.1"/>
    </source>
</evidence>
<organism evidence="8 9">
    <name type="scientific">Roseovarius azorensis</name>
    <dbReference type="NCBI Taxonomy" id="1287727"/>
    <lineage>
        <taxon>Bacteria</taxon>
        <taxon>Pseudomonadati</taxon>
        <taxon>Pseudomonadota</taxon>
        <taxon>Alphaproteobacteria</taxon>
        <taxon>Rhodobacterales</taxon>
        <taxon>Roseobacteraceae</taxon>
        <taxon>Roseovarius</taxon>
    </lineage>
</organism>
<dbReference type="STRING" id="1287727.SAMN05443999_10445"/>
<dbReference type="Pfam" id="PF00482">
    <property type="entry name" value="T2SSF"/>
    <property type="match status" value="1"/>
</dbReference>
<keyword evidence="4 6" id="KW-1133">Transmembrane helix</keyword>
<gene>
    <name evidence="8" type="ORF">SAMN05443999_10445</name>
</gene>
<dbReference type="PANTHER" id="PTHR35007">
    <property type="entry name" value="INTEGRAL MEMBRANE PROTEIN-RELATED"/>
    <property type="match status" value="1"/>
</dbReference>
<protein>
    <submittedName>
        <fullName evidence="8">Tight adherence protein C</fullName>
    </submittedName>
</protein>
<dbReference type="AlphaFoldDB" id="A0A1H7N6D1"/>
<evidence type="ECO:0000256" key="2">
    <source>
        <dbReference type="ARBA" id="ARBA00022475"/>
    </source>
</evidence>
<feature type="transmembrane region" description="Helical" evidence="6">
    <location>
        <begin position="146"/>
        <end position="167"/>
    </location>
</feature>
<keyword evidence="2" id="KW-1003">Cell membrane</keyword>